<feature type="non-terminal residue" evidence="4">
    <location>
        <position position="720"/>
    </location>
</feature>
<comment type="caution">
    <text evidence="4">The sequence shown here is derived from an EMBL/GenBank/DDBJ whole genome shotgun (WGS) entry which is preliminary data.</text>
</comment>
<feature type="coiled-coil region" evidence="2">
    <location>
        <begin position="577"/>
        <end position="622"/>
    </location>
</feature>
<evidence type="ECO:0000313" key="5">
    <source>
        <dbReference type="Proteomes" id="UP000324800"/>
    </source>
</evidence>
<dbReference type="GO" id="GO:0036159">
    <property type="term" value="P:inner dynein arm assembly"/>
    <property type="evidence" value="ECO:0007669"/>
    <property type="project" value="InterPro"/>
</dbReference>
<dbReference type="GO" id="GO:0003341">
    <property type="term" value="P:cilium movement"/>
    <property type="evidence" value="ECO:0007669"/>
    <property type="project" value="InterPro"/>
</dbReference>
<evidence type="ECO:0000313" key="4">
    <source>
        <dbReference type="EMBL" id="KAA6396712.1"/>
    </source>
</evidence>
<keyword evidence="1 2" id="KW-0175">Coiled coil</keyword>
<evidence type="ECO:0000256" key="1">
    <source>
        <dbReference type="ARBA" id="ARBA00023054"/>
    </source>
</evidence>
<dbReference type="PANTHER" id="PTHR18962:SF0">
    <property type="entry name" value="COILED-COIL DOMAIN-CONTAINING PROTEIN 39"/>
    <property type="match status" value="1"/>
</dbReference>
<feature type="coiled-coil region" evidence="2">
    <location>
        <begin position="166"/>
        <end position="193"/>
    </location>
</feature>
<name>A0A5J4WQ75_9EUKA</name>
<dbReference type="Gene3D" id="1.10.287.1490">
    <property type="match status" value="1"/>
</dbReference>
<dbReference type="InterPro" id="IPR033290">
    <property type="entry name" value="CCDC39"/>
</dbReference>
<sequence>MASGFASFEGYGEFLNAENKELTEEVKRLENNVGELTESIREENERRVIMEQHLVSVKAQLQQTTQLVRAKSKEVEDEEHNTDLNKRQIGKLNEMIRLHVKNSTEMEERNAELQNHLFRRKDEIDELKAGVSMNQTEFDNWVIVLKQKEADIDTIEKYSQADNSHIRELRMTLDRLQKEMSKRRGELEREVTNTQSLQIELDKTAEDFQNIQKSRHELIKRFEDLINALKERDEMISNNRESASRQREEMSKLNKTISDQRTIFDQQQAHNKQLEARISQIDSGLQRLLTENQNWQQIVQADTDETAVQRGILTKARVDLSQTEAQIHELQEQMNNKNKQKEAQEAKLQSKTKELEDVKDETKSKEQLSRRMEQMLASEENRHELANRELKELKDEIFKQSQILFKSAQDKATAIAEINGAETSLKNMGLKIKKLDAESLRQSEIIYRADFQIQLMERKIPRAMGVRSDEEKQQLNAKIAKLTDEMDAQNRQWNTLANQVKRLDEELHEVTNQIEGKKVTKKGIEDKIADIKLANDNAIRSLTKSKTEKEELAVRHDVMTLEMKRLNDTLHQRHSEVVTLKNRQQQLELTIRERQQKIKMQNEMLRAELRRMEDDRRQLVHEVNDRRIKIERLRLKYENILGLRGGTQEAGIGEESAESHALAIVKAAQKRQELEAKGDELDAAIKAKQRELEQLRAALHGLEESNQEYRESFRAAGSSS</sequence>
<reference evidence="4 5" key="1">
    <citation type="submission" date="2019-03" db="EMBL/GenBank/DDBJ databases">
        <title>Single cell metagenomics reveals metabolic interactions within the superorganism composed of flagellate Streblomastix strix and complex community of Bacteroidetes bacteria on its surface.</title>
        <authorList>
            <person name="Treitli S.C."/>
            <person name="Kolisko M."/>
            <person name="Husnik F."/>
            <person name="Keeling P."/>
            <person name="Hampl V."/>
        </authorList>
    </citation>
    <scope>NUCLEOTIDE SEQUENCE [LARGE SCALE GENOMIC DNA]</scope>
    <source>
        <strain evidence="4">ST1C</strain>
    </source>
</reference>
<dbReference type="Pfam" id="PF24161">
    <property type="entry name" value="CCDC39"/>
    <property type="match status" value="1"/>
</dbReference>
<feature type="coiled-coil region" evidence="2">
    <location>
        <begin position="12"/>
        <end position="81"/>
    </location>
</feature>
<feature type="region of interest" description="Disordered" evidence="3">
    <location>
        <begin position="333"/>
        <end position="367"/>
    </location>
</feature>
<dbReference type="PANTHER" id="PTHR18962">
    <property type="entry name" value="COILED-COIL DOMAIN-CONTAINING PROTEIN 39"/>
    <property type="match status" value="1"/>
</dbReference>
<evidence type="ECO:0000256" key="3">
    <source>
        <dbReference type="SAM" id="MobiDB-lite"/>
    </source>
</evidence>
<proteinExistence type="predicted"/>
<feature type="coiled-coil region" evidence="2">
    <location>
        <begin position="465"/>
        <end position="520"/>
    </location>
</feature>
<dbReference type="Proteomes" id="UP000324800">
    <property type="component" value="Unassembled WGS sequence"/>
</dbReference>
<gene>
    <name evidence="4" type="ORF">EZS28_007765</name>
</gene>
<organism evidence="4 5">
    <name type="scientific">Streblomastix strix</name>
    <dbReference type="NCBI Taxonomy" id="222440"/>
    <lineage>
        <taxon>Eukaryota</taxon>
        <taxon>Metamonada</taxon>
        <taxon>Preaxostyla</taxon>
        <taxon>Oxymonadida</taxon>
        <taxon>Streblomastigidae</taxon>
        <taxon>Streblomastix</taxon>
    </lineage>
</organism>
<protein>
    <submittedName>
        <fullName evidence="4">Putative Growth-arrest-specific protein</fullName>
    </submittedName>
</protein>
<feature type="coiled-coil region" evidence="2">
    <location>
        <begin position="664"/>
        <end position="712"/>
    </location>
</feature>
<feature type="compositionally biased region" description="Basic and acidic residues" evidence="3">
    <location>
        <begin position="351"/>
        <end position="367"/>
    </location>
</feature>
<dbReference type="AlphaFoldDB" id="A0A5J4WQ75"/>
<evidence type="ECO:0000256" key="2">
    <source>
        <dbReference type="SAM" id="Coils"/>
    </source>
</evidence>
<accession>A0A5J4WQ75</accession>
<dbReference type="EMBL" id="SNRW01001358">
    <property type="protein sequence ID" value="KAA6396712.1"/>
    <property type="molecule type" value="Genomic_DNA"/>
</dbReference>
<dbReference type="GO" id="GO:0005930">
    <property type="term" value="C:axoneme"/>
    <property type="evidence" value="ECO:0007669"/>
    <property type="project" value="InterPro"/>
</dbReference>
<dbReference type="OrthoDB" id="10259720at2759"/>
<dbReference type="GO" id="GO:0060285">
    <property type="term" value="P:cilium-dependent cell motility"/>
    <property type="evidence" value="ECO:0007669"/>
    <property type="project" value="TreeGrafter"/>
</dbReference>